<dbReference type="InterPro" id="IPR001258">
    <property type="entry name" value="NHL_repeat"/>
</dbReference>
<evidence type="ECO:0000313" key="6">
    <source>
        <dbReference type="Proteomes" id="UP000663832"/>
    </source>
</evidence>
<comment type="caution">
    <text evidence="4">The sequence shown here is derived from an EMBL/GenBank/DDBJ whole genome shotgun (WGS) entry which is preliminary data.</text>
</comment>
<name>A0A815UMS7_9BILA</name>
<keyword evidence="1" id="KW-0677">Repeat</keyword>
<reference evidence="4" key="1">
    <citation type="submission" date="2021-02" db="EMBL/GenBank/DDBJ databases">
        <authorList>
            <person name="Nowell W R."/>
        </authorList>
    </citation>
    <scope>NUCLEOTIDE SEQUENCE</scope>
</reference>
<sequence length="138" mass="15789">MPDSENENNIRQSTRPRTGSSLFRLKTKLILIIIGVLGLITIIGVYFYLYKPKLYKWKQNGITVAGGNGRGQKLHRLNRPEGIFIDKNKNIFVADYENHRIVKWKHNAKEGKIIAGGNKKGRRIDQLYGPTDVIVDEQ</sequence>
<feature type="non-terminal residue" evidence="4">
    <location>
        <position position="1"/>
    </location>
</feature>
<dbReference type="AlphaFoldDB" id="A0A815UMS7"/>
<dbReference type="Proteomes" id="UP000663877">
    <property type="component" value="Unassembled WGS sequence"/>
</dbReference>
<dbReference type="InterPro" id="IPR011042">
    <property type="entry name" value="6-blade_b-propeller_TolB-like"/>
</dbReference>
<organism evidence="4 7">
    <name type="scientific">Adineta steineri</name>
    <dbReference type="NCBI Taxonomy" id="433720"/>
    <lineage>
        <taxon>Eukaryota</taxon>
        <taxon>Metazoa</taxon>
        <taxon>Spiralia</taxon>
        <taxon>Gnathifera</taxon>
        <taxon>Rotifera</taxon>
        <taxon>Eurotatoria</taxon>
        <taxon>Bdelloidea</taxon>
        <taxon>Adinetida</taxon>
        <taxon>Adinetidae</taxon>
        <taxon>Adineta</taxon>
    </lineage>
</organism>
<evidence type="ECO:0000256" key="1">
    <source>
        <dbReference type="ARBA" id="ARBA00022737"/>
    </source>
</evidence>
<dbReference type="Gene3D" id="2.120.10.30">
    <property type="entry name" value="TolB, C-terminal domain"/>
    <property type="match status" value="1"/>
</dbReference>
<dbReference type="SUPFAM" id="SSF63825">
    <property type="entry name" value="YWTD domain"/>
    <property type="match status" value="1"/>
</dbReference>
<dbReference type="EMBL" id="CAJNOI010003576">
    <property type="protein sequence ID" value="CAF1522918.1"/>
    <property type="molecule type" value="Genomic_DNA"/>
</dbReference>
<proteinExistence type="predicted"/>
<gene>
    <name evidence="4" type="ORF">BJG266_LOCUS44398</name>
    <name evidence="5" type="ORF">QVE165_LOCUS61361</name>
</gene>
<keyword evidence="3" id="KW-0472">Membrane</keyword>
<evidence type="ECO:0000313" key="4">
    <source>
        <dbReference type="EMBL" id="CAF1522918.1"/>
    </source>
</evidence>
<evidence type="ECO:0008006" key="8">
    <source>
        <dbReference type="Google" id="ProtNLM"/>
    </source>
</evidence>
<evidence type="ECO:0000313" key="7">
    <source>
        <dbReference type="Proteomes" id="UP000663877"/>
    </source>
</evidence>
<accession>A0A815UMS7</accession>
<dbReference type="OrthoDB" id="10002341at2759"/>
<keyword evidence="3" id="KW-1133">Transmembrane helix</keyword>
<dbReference type="PROSITE" id="PS51125">
    <property type="entry name" value="NHL"/>
    <property type="match status" value="1"/>
</dbReference>
<feature type="transmembrane region" description="Helical" evidence="3">
    <location>
        <begin position="29"/>
        <end position="49"/>
    </location>
</feature>
<dbReference type="Proteomes" id="UP000663832">
    <property type="component" value="Unassembled WGS sequence"/>
</dbReference>
<evidence type="ECO:0000313" key="5">
    <source>
        <dbReference type="EMBL" id="CAF1650888.1"/>
    </source>
</evidence>
<evidence type="ECO:0000256" key="2">
    <source>
        <dbReference type="PROSITE-ProRule" id="PRU00504"/>
    </source>
</evidence>
<dbReference type="Pfam" id="PF01436">
    <property type="entry name" value="NHL"/>
    <property type="match status" value="1"/>
</dbReference>
<keyword evidence="3" id="KW-0812">Transmembrane</keyword>
<feature type="repeat" description="NHL" evidence="2">
    <location>
        <begin position="70"/>
        <end position="107"/>
    </location>
</feature>
<dbReference type="EMBL" id="CAJNOM010003937">
    <property type="protein sequence ID" value="CAF1650888.1"/>
    <property type="molecule type" value="Genomic_DNA"/>
</dbReference>
<protein>
    <recommendedName>
        <fullName evidence="8">NHL repeat containing protein</fullName>
    </recommendedName>
</protein>
<keyword evidence="6" id="KW-1185">Reference proteome</keyword>
<evidence type="ECO:0000256" key="3">
    <source>
        <dbReference type="SAM" id="Phobius"/>
    </source>
</evidence>